<keyword evidence="2" id="KW-0472">Membrane</keyword>
<feature type="region of interest" description="Disordered" evidence="1">
    <location>
        <begin position="64"/>
        <end position="239"/>
    </location>
</feature>
<dbReference type="STRING" id="883161.HMPREF9306_01967"/>
<keyword evidence="2" id="KW-0812">Transmembrane</keyword>
<dbReference type="EMBL" id="AGZR01000009">
    <property type="protein sequence ID" value="EPD32397.1"/>
    <property type="molecule type" value="Genomic_DNA"/>
</dbReference>
<evidence type="ECO:0000313" key="3">
    <source>
        <dbReference type="EMBL" id="EPD32397.1"/>
    </source>
</evidence>
<dbReference type="RefSeq" id="WP_016456772.1">
    <property type="nucleotide sequence ID" value="NZ_KE150269.1"/>
</dbReference>
<name>S2WIE6_9ACTN</name>
<feature type="compositionally biased region" description="Pro residues" evidence="1">
    <location>
        <begin position="200"/>
        <end position="232"/>
    </location>
</feature>
<feature type="compositionally biased region" description="Polar residues" evidence="1">
    <location>
        <begin position="124"/>
        <end position="136"/>
    </location>
</feature>
<organism evidence="3 4">
    <name type="scientific">Propionimicrobium lymphophilum ACS-093-V-SCH5</name>
    <dbReference type="NCBI Taxonomy" id="883161"/>
    <lineage>
        <taxon>Bacteria</taxon>
        <taxon>Bacillati</taxon>
        <taxon>Actinomycetota</taxon>
        <taxon>Actinomycetes</taxon>
        <taxon>Propionibacteriales</taxon>
        <taxon>Propionibacteriaceae</taxon>
        <taxon>Propionimicrobium</taxon>
    </lineage>
</organism>
<accession>S2WIE6</accession>
<comment type="caution">
    <text evidence="3">The sequence shown here is derived from an EMBL/GenBank/DDBJ whole genome shotgun (WGS) entry which is preliminary data.</text>
</comment>
<sequence length="359" mass="37604">MLEKLEELKNTPAQPSAFTDALAANAYKSATHAHLVHHVVIALSTVSGVGIAAALAFGLVSGQPDSDGDIAITPGPTASRSRSVTPSATPTPSPSASSADTQPSGAEPSAASAPVVRPQDVGGSDTQNSSRNSNGSDGPRVAPRNAGELPDAASRVNVPTAAPEQPSTPAAAPSHKPAPSVKPSTEQTPAPSPDKSVTPKPTPTPEPTPTPTPKPTPDPTPVPTPEPKPSVPGAPKSCSEVDGAFSPFIRDNSETGLVEWGLTFKNNSDVECVIDTNIRAYLKWTRHDPDGDRQISHERVWRGVNEKPLVAAGGEYEFRADLVFSKIDSAESSNFRAYFWTNSKPDDDRKNPEITTTLR</sequence>
<proteinExistence type="predicted"/>
<feature type="compositionally biased region" description="Low complexity" evidence="1">
    <location>
        <begin position="167"/>
        <end position="184"/>
    </location>
</feature>
<keyword evidence="2" id="KW-1133">Transmembrane helix</keyword>
<evidence type="ECO:0000256" key="1">
    <source>
        <dbReference type="SAM" id="MobiDB-lite"/>
    </source>
</evidence>
<dbReference type="Proteomes" id="UP000014417">
    <property type="component" value="Unassembled WGS sequence"/>
</dbReference>
<gene>
    <name evidence="3" type="ORF">HMPREF9306_01967</name>
</gene>
<reference evidence="3 4" key="1">
    <citation type="submission" date="2013-04" db="EMBL/GenBank/DDBJ databases">
        <title>The Genome Sequence of Propionimicrobium lymphophilum ACS-093-V-SCH5.</title>
        <authorList>
            <consortium name="The Broad Institute Genomics Platform"/>
            <person name="Earl A."/>
            <person name="Ward D."/>
            <person name="Feldgarden M."/>
            <person name="Gevers D."/>
            <person name="Saerens B."/>
            <person name="Vaneechoutte M."/>
            <person name="Walker B."/>
            <person name="Young S."/>
            <person name="Zeng Q."/>
            <person name="Gargeya S."/>
            <person name="Fitzgerald M."/>
            <person name="Haas B."/>
            <person name="Abouelleil A."/>
            <person name="Allen A.W."/>
            <person name="Alvarado L."/>
            <person name="Arachchi H.M."/>
            <person name="Berlin A.M."/>
            <person name="Chapman S.B."/>
            <person name="Gainer-Dewar J."/>
            <person name="Goldberg J."/>
            <person name="Griggs A."/>
            <person name="Gujja S."/>
            <person name="Hansen M."/>
            <person name="Howarth C."/>
            <person name="Imamovic A."/>
            <person name="Ireland A."/>
            <person name="Larimer J."/>
            <person name="McCowan C."/>
            <person name="Murphy C."/>
            <person name="Pearson M."/>
            <person name="Poon T.W."/>
            <person name="Priest M."/>
            <person name="Roberts A."/>
            <person name="Saif S."/>
            <person name="Shea T."/>
            <person name="Sisk P."/>
            <person name="Sykes S."/>
            <person name="Wortman J."/>
            <person name="Nusbaum C."/>
            <person name="Birren B."/>
        </authorList>
    </citation>
    <scope>NUCLEOTIDE SEQUENCE [LARGE SCALE GENOMIC DNA]</scope>
    <source>
        <strain evidence="3 4">ACS-093-V-SCH5</strain>
    </source>
</reference>
<dbReference type="HOGENOM" id="CLU_771311_0_0_11"/>
<evidence type="ECO:0000313" key="4">
    <source>
        <dbReference type="Proteomes" id="UP000014417"/>
    </source>
</evidence>
<feature type="transmembrane region" description="Helical" evidence="2">
    <location>
        <begin position="35"/>
        <end position="60"/>
    </location>
</feature>
<evidence type="ECO:0000256" key="2">
    <source>
        <dbReference type="SAM" id="Phobius"/>
    </source>
</evidence>
<dbReference type="AlphaFoldDB" id="S2WIE6"/>
<feature type="compositionally biased region" description="Low complexity" evidence="1">
    <location>
        <begin position="76"/>
        <end position="114"/>
    </location>
</feature>
<keyword evidence="4" id="KW-1185">Reference proteome</keyword>
<protein>
    <submittedName>
        <fullName evidence="3">Uncharacterized protein</fullName>
    </submittedName>
</protein>